<dbReference type="Proteomes" id="UP000664132">
    <property type="component" value="Unassembled WGS sequence"/>
</dbReference>
<proteinExistence type="predicted"/>
<sequence length="184" mass="20472">MILGTRSSAQGHMFRWTSSGVKTARQASRPDPQILETHDSPSGPGGVVRDRVSNKSDYIDGQVQQIADHDGTRDGISSVPDENHKGDHTEDNKVEQEYDNQHSEYGSKRIDYGGSVREESKTDSNGDSELSSENDLDDWPDYDWPPPTQARPLLAPSDSKPEYNMLDLTEEEQGENLAALEQLQ</sequence>
<feature type="compositionally biased region" description="Basic and acidic residues" evidence="1">
    <location>
        <begin position="48"/>
        <end position="58"/>
    </location>
</feature>
<evidence type="ECO:0000313" key="2">
    <source>
        <dbReference type="EMBL" id="KAG4419125.1"/>
    </source>
</evidence>
<organism evidence="2 3">
    <name type="scientific">Cadophora malorum</name>
    <dbReference type="NCBI Taxonomy" id="108018"/>
    <lineage>
        <taxon>Eukaryota</taxon>
        <taxon>Fungi</taxon>
        <taxon>Dikarya</taxon>
        <taxon>Ascomycota</taxon>
        <taxon>Pezizomycotina</taxon>
        <taxon>Leotiomycetes</taxon>
        <taxon>Helotiales</taxon>
        <taxon>Ploettnerulaceae</taxon>
        <taxon>Cadophora</taxon>
    </lineage>
</organism>
<dbReference type="AlphaFoldDB" id="A0A8H7W6P3"/>
<gene>
    <name evidence="2" type="ORF">IFR04_007721</name>
</gene>
<feature type="compositionally biased region" description="Acidic residues" evidence="1">
    <location>
        <begin position="130"/>
        <end position="141"/>
    </location>
</feature>
<accession>A0A8H7W6P3</accession>
<name>A0A8H7W6P3_9HELO</name>
<feature type="compositionally biased region" description="Basic and acidic residues" evidence="1">
    <location>
        <begin position="81"/>
        <end position="124"/>
    </location>
</feature>
<dbReference type="EMBL" id="JAFJYH010000112">
    <property type="protein sequence ID" value="KAG4419125.1"/>
    <property type="molecule type" value="Genomic_DNA"/>
</dbReference>
<evidence type="ECO:0000313" key="3">
    <source>
        <dbReference type="Proteomes" id="UP000664132"/>
    </source>
</evidence>
<feature type="region of interest" description="Disordered" evidence="1">
    <location>
        <begin position="1"/>
        <end position="184"/>
    </location>
</feature>
<reference evidence="2" key="1">
    <citation type="submission" date="2021-02" db="EMBL/GenBank/DDBJ databases">
        <title>Genome sequence Cadophora malorum strain M34.</title>
        <authorList>
            <person name="Stefanovic E."/>
            <person name="Vu D."/>
            <person name="Scully C."/>
            <person name="Dijksterhuis J."/>
            <person name="Roader J."/>
            <person name="Houbraken J."/>
        </authorList>
    </citation>
    <scope>NUCLEOTIDE SEQUENCE</scope>
    <source>
        <strain evidence="2">M34</strain>
    </source>
</reference>
<evidence type="ECO:0000256" key="1">
    <source>
        <dbReference type="SAM" id="MobiDB-lite"/>
    </source>
</evidence>
<feature type="compositionally biased region" description="Polar residues" evidence="1">
    <location>
        <begin position="1"/>
        <end position="21"/>
    </location>
</feature>
<protein>
    <submittedName>
        <fullName evidence="2">Uncharacterized protein</fullName>
    </submittedName>
</protein>
<keyword evidence="3" id="KW-1185">Reference proteome</keyword>
<comment type="caution">
    <text evidence="2">The sequence shown here is derived from an EMBL/GenBank/DDBJ whole genome shotgun (WGS) entry which is preliminary data.</text>
</comment>